<dbReference type="GO" id="GO:0005739">
    <property type="term" value="C:mitochondrion"/>
    <property type="evidence" value="ECO:0007669"/>
    <property type="project" value="TreeGrafter"/>
</dbReference>
<dbReference type="Gene3D" id="3.40.50.10860">
    <property type="entry name" value="Leucine Dehydrogenase, chain A, domain 1"/>
    <property type="match status" value="1"/>
</dbReference>
<feature type="non-terminal residue" evidence="4">
    <location>
        <position position="146"/>
    </location>
</feature>
<dbReference type="EMBL" id="GEBQ01002876">
    <property type="protein sequence ID" value="JAT37101.1"/>
    <property type="molecule type" value="Transcribed_RNA"/>
</dbReference>
<dbReference type="PANTHER" id="PTHR11606:SF7">
    <property type="entry name" value="GLUTAMATE DEHYDROGENASE"/>
    <property type="match status" value="1"/>
</dbReference>
<dbReference type="AlphaFoldDB" id="A0A1B6MMG1"/>
<gene>
    <name evidence="4" type="ORF">g.53343</name>
</gene>
<accession>A0A1B6MMG1</accession>
<evidence type="ECO:0000256" key="1">
    <source>
        <dbReference type="ARBA" id="ARBA00006382"/>
    </source>
</evidence>
<name>A0A1B6MMG1_9HEMI</name>
<evidence type="ECO:0000313" key="4">
    <source>
        <dbReference type="EMBL" id="JAT37101.1"/>
    </source>
</evidence>
<dbReference type="PANTHER" id="PTHR11606">
    <property type="entry name" value="GLUTAMATE DEHYDROGENASE"/>
    <property type="match status" value="1"/>
</dbReference>
<evidence type="ECO:0000256" key="2">
    <source>
        <dbReference type="ARBA" id="ARBA00023002"/>
    </source>
</evidence>
<comment type="similarity">
    <text evidence="1">Belongs to the Glu/Leu/Phe/Val dehydrogenases family.</text>
</comment>
<protein>
    <recommendedName>
        <fullName evidence="3">Glutamate/phenylalanine/leucine/valine/L-tryptophan dehydrogenase dimerisation domain-containing protein</fullName>
    </recommendedName>
</protein>
<dbReference type="GO" id="GO:0004352">
    <property type="term" value="F:glutamate dehydrogenase (NAD+) activity"/>
    <property type="evidence" value="ECO:0007669"/>
    <property type="project" value="TreeGrafter"/>
</dbReference>
<keyword evidence="2" id="KW-0560">Oxidoreductase</keyword>
<dbReference type="InterPro" id="IPR006097">
    <property type="entry name" value="Glu/Leu/Phe/Val/Trp_DH_dimer"/>
</dbReference>
<evidence type="ECO:0000259" key="3">
    <source>
        <dbReference type="Pfam" id="PF02812"/>
    </source>
</evidence>
<sequence length="146" mass="16809">TLFSVKKMHFVFLEFRNCLQRQSCATFQLSVKFASHLPPHLSDIPVAENPPFSRVVEYHVRNAIKKLDSRFLFSLMGRGVDIEIHRQFKKQCITNLITNCNSTLEVTFPIKRDNGSYDLITGYRAHHSLHRQPALGGLRYSADMDS</sequence>
<dbReference type="Pfam" id="PF02812">
    <property type="entry name" value="ELFV_dehydrog_N"/>
    <property type="match status" value="1"/>
</dbReference>
<dbReference type="GO" id="GO:0006538">
    <property type="term" value="P:L-glutamate catabolic process"/>
    <property type="evidence" value="ECO:0007669"/>
    <property type="project" value="TreeGrafter"/>
</dbReference>
<proteinExistence type="inferred from homology"/>
<feature type="non-terminal residue" evidence="4">
    <location>
        <position position="1"/>
    </location>
</feature>
<dbReference type="SUPFAM" id="SSF53223">
    <property type="entry name" value="Aminoacid dehydrogenase-like, N-terminal domain"/>
    <property type="match status" value="1"/>
</dbReference>
<reference evidence="4" key="1">
    <citation type="submission" date="2015-11" db="EMBL/GenBank/DDBJ databases">
        <title>De novo transcriptome assembly of four potential Pierce s Disease insect vectors from Arizona vineyards.</title>
        <authorList>
            <person name="Tassone E.E."/>
        </authorList>
    </citation>
    <scope>NUCLEOTIDE SEQUENCE</scope>
</reference>
<dbReference type="InterPro" id="IPR046346">
    <property type="entry name" value="Aminoacid_DH-like_N_sf"/>
</dbReference>
<organism evidence="4">
    <name type="scientific">Graphocephala atropunctata</name>
    <dbReference type="NCBI Taxonomy" id="36148"/>
    <lineage>
        <taxon>Eukaryota</taxon>
        <taxon>Metazoa</taxon>
        <taxon>Ecdysozoa</taxon>
        <taxon>Arthropoda</taxon>
        <taxon>Hexapoda</taxon>
        <taxon>Insecta</taxon>
        <taxon>Pterygota</taxon>
        <taxon>Neoptera</taxon>
        <taxon>Paraneoptera</taxon>
        <taxon>Hemiptera</taxon>
        <taxon>Auchenorrhyncha</taxon>
        <taxon>Membracoidea</taxon>
        <taxon>Cicadellidae</taxon>
        <taxon>Cicadellinae</taxon>
        <taxon>Cicadellini</taxon>
        <taxon>Graphocephala</taxon>
    </lineage>
</organism>
<feature type="domain" description="Glutamate/phenylalanine/leucine/valine/L-tryptophan dehydrogenase dimerisation" evidence="3">
    <location>
        <begin position="102"/>
        <end position="145"/>
    </location>
</feature>